<dbReference type="InterPro" id="IPR003661">
    <property type="entry name" value="HisK_dim/P_dom"/>
</dbReference>
<keyword evidence="11" id="KW-1185">Reference proteome</keyword>
<dbReference type="InterPro" id="IPR004358">
    <property type="entry name" value="Sig_transdc_His_kin-like_C"/>
</dbReference>
<feature type="domain" description="Response regulatory" evidence="9">
    <location>
        <begin position="326"/>
        <end position="449"/>
    </location>
</feature>
<dbReference type="InterPro" id="IPR036890">
    <property type="entry name" value="HATPase_C_sf"/>
</dbReference>
<comment type="catalytic activity">
    <reaction evidence="1">
        <text>ATP + protein L-histidine = ADP + protein N-phospho-L-histidine.</text>
        <dbReference type="EC" id="2.7.13.3"/>
    </reaction>
</comment>
<dbReference type="PROSITE" id="PS50110">
    <property type="entry name" value="RESPONSE_REGULATORY"/>
    <property type="match status" value="1"/>
</dbReference>
<sequence>MFDDHAAQPQPRHRNLPRGGLALPFPDEAFSVVTLDAAECALCGGTTSAVASGAVETAEATAQRINTRWAQHLASISHELRTPLTGIAGFASLLDGPDLNDEQHQLVERITACSETMLAMVNDLLDEAMAQNGDVRITAKPFSPAQLARDCTAMVAAAHGRDNTVLSCRIDQSVPSVARGDAARLRQIVTNLLANAAQATGKNGGGQVQLVLRQRAHQLIWSVVDNGPGLSAEELSRIFLPFEQASITRPHDNAISGVDASPVTEASAGVGLGLSIAQKLAEKMGGKITVRSTPGRGSVFSLYQSSQQTRPAHVPLTSLNALQLPRILVCQASESERVQTEAILQAFGFQFDHINTAVEAITMLRTAELNDYPYIAIMMDLDHEPDTVLHVIRTLRIAGMTPHALPAFALSHGSQNSEDAAVYEAAGFQSVLSKPLSHAAFADLAQGLVAPTPRQAKNHMTGNTTLKAARL</sequence>
<dbReference type="InterPro" id="IPR001789">
    <property type="entry name" value="Sig_transdc_resp-reg_receiver"/>
</dbReference>
<dbReference type="SMART" id="SM00387">
    <property type="entry name" value="HATPase_c"/>
    <property type="match status" value="1"/>
</dbReference>
<feature type="modified residue" description="4-aspartylphosphate" evidence="6">
    <location>
        <position position="380"/>
    </location>
</feature>
<name>A0A848QS49_9SPHN</name>
<evidence type="ECO:0000256" key="4">
    <source>
        <dbReference type="ARBA" id="ARBA00022679"/>
    </source>
</evidence>
<dbReference type="PANTHER" id="PTHR43047:SF72">
    <property type="entry name" value="OSMOSENSING HISTIDINE PROTEIN KINASE SLN1"/>
    <property type="match status" value="1"/>
</dbReference>
<keyword evidence="4" id="KW-0808">Transferase</keyword>
<evidence type="ECO:0000256" key="2">
    <source>
        <dbReference type="ARBA" id="ARBA00012438"/>
    </source>
</evidence>
<organism evidence="10 11">
    <name type="scientific">Pontixanthobacter rizhaonensis</name>
    <dbReference type="NCBI Taxonomy" id="2730337"/>
    <lineage>
        <taxon>Bacteria</taxon>
        <taxon>Pseudomonadati</taxon>
        <taxon>Pseudomonadota</taxon>
        <taxon>Alphaproteobacteria</taxon>
        <taxon>Sphingomonadales</taxon>
        <taxon>Erythrobacteraceae</taxon>
        <taxon>Pontixanthobacter</taxon>
    </lineage>
</organism>
<dbReference type="SUPFAM" id="SSF52172">
    <property type="entry name" value="CheY-like"/>
    <property type="match status" value="1"/>
</dbReference>
<evidence type="ECO:0000256" key="6">
    <source>
        <dbReference type="PROSITE-ProRule" id="PRU00169"/>
    </source>
</evidence>
<dbReference type="InterPro" id="IPR036097">
    <property type="entry name" value="HisK_dim/P_sf"/>
</dbReference>
<dbReference type="SUPFAM" id="SSF47384">
    <property type="entry name" value="Homodimeric domain of signal transducing histidine kinase"/>
    <property type="match status" value="1"/>
</dbReference>
<evidence type="ECO:0000256" key="5">
    <source>
        <dbReference type="ARBA" id="ARBA00022777"/>
    </source>
</evidence>
<evidence type="ECO:0000256" key="3">
    <source>
        <dbReference type="ARBA" id="ARBA00022553"/>
    </source>
</evidence>
<keyword evidence="3 6" id="KW-0597">Phosphoprotein</keyword>
<dbReference type="PRINTS" id="PR00344">
    <property type="entry name" value="BCTRLSENSOR"/>
</dbReference>
<dbReference type="Pfam" id="PF00512">
    <property type="entry name" value="HisKA"/>
    <property type="match status" value="1"/>
</dbReference>
<accession>A0A848QS49</accession>
<dbReference type="EC" id="2.7.13.3" evidence="2"/>
<evidence type="ECO:0000259" key="9">
    <source>
        <dbReference type="PROSITE" id="PS50110"/>
    </source>
</evidence>
<dbReference type="SUPFAM" id="SSF55874">
    <property type="entry name" value="ATPase domain of HSP90 chaperone/DNA topoisomerase II/histidine kinase"/>
    <property type="match status" value="1"/>
</dbReference>
<feature type="region of interest" description="Disordered" evidence="7">
    <location>
        <begin position="1"/>
        <end position="20"/>
    </location>
</feature>
<evidence type="ECO:0000313" key="11">
    <source>
        <dbReference type="Proteomes" id="UP000561181"/>
    </source>
</evidence>
<dbReference type="CDD" id="cd00082">
    <property type="entry name" value="HisKA"/>
    <property type="match status" value="1"/>
</dbReference>
<dbReference type="GO" id="GO:0009927">
    <property type="term" value="F:histidine phosphotransfer kinase activity"/>
    <property type="evidence" value="ECO:0007669"/>
    <property type="project" value="TreeGrafter"/>
</dbReference>
<proteinExistence type="predicted"/>
<comment type="caution">
    <text evidence="10">The sequence shown here is derived from an EMBL/GenBank/DDBJ whole genome shotgun (WGS) entry which is preliminary data.</text>
</comment>
<dbReference type="Gene3D" id="3.30.565.10">
    <property type="entry name" value="Histidine kinase-like ATPase, C-terminal domain"/>
    <property type="match status" value="1"/>
</dbReference>
<dbReference type="PROSITE" id="PS50109">
    <property type="entry name" value="HIS_KIN"/>
    <property type="match status" value="1"/>
</dbReference>
<dbReference type="Proteomes" id="UP000561181">
    <property type="component" value="Unassembled WGS sequence"/>
</dbReference>
<feature type="domain" description="Histidine kinase" evidence="8">
    <location>
        <begin position="75"/>
        <end position="308"/>
    </location>
</feature>
<dbReference type="GO" id="GO:0000155">
    <property type="term" value="F:phosphorelay sensor kinase activity"/>
    <property type="evidence" value="ECO:0007669"/>
    <property type="project" value="InterPro"/>
</dbReference>
<dbReference type="InterPro" id="IPR003594">
    <property type="entry name" value="HATPase_dom"/>
</dbReference>
<dbReference type="AlphaFoldDB" id="A0A848QS49"/>
<keyword evidence="5" id="KW-0418">Kinase</keyword>
<dbReference type="Gene3D" id="1.10.287.130">
    <property type="match status" value="1"/>
</dbReference>
<dbReference type="GO" id="GO:0005886">
    <property type="term" value="C:plasma membrane"/>
    <property type="evidence" value="ECO:0007669"/>
    <property type="project" value="TreeGrafter"/>
</dbReference>
<dbReference type="EMBL" id="JABCRE010000002">
    <property type="protein sequence ID" value="NMW31938.1"/>
    <property type="molecule type" value="Genomic_DNA"/>
</dbReference>
<evidence type="ECO:0000256" key="7">
    <source>
        <dbReference type="SAM" id="MobiDB-lite"/>
    </source>
</evidence>
<reference evidence="10 11" key="1">
    <citation type="submission" date="2020-04" db="EMBL/GenBank/DDBJ databases">
        <authorList>
            <person name="Liu A."/>
        </authorList>
    </citation>
    <scope>NUCLEOTIDE SEQUENCE [LARGE SCALE GENOMIC DNA]</scope>
    <source>
        <strain evidence="10 11">RZ02</strain>
    </source>
</reference>
<dbReference type="SMART" id="SM00388">
    <property type="entry name" value="HisKA"/>
    <property type="match status" value="1"/>
</dbReference>
<dbReference type="RefSeq" id="WP_170011897.1">
    <property type="nucleotide sequence ID" value="NZ_JABCRE010000002.1"/>
</dbReference>
<dbReference type="PANTHER" id="PTHR43047">
    <property type="entry name" value="TWO-COMPONENT HISTIDINE PROTEIN KINASE"/>
    <property type="match status" value="1"/>
</dbReference>
<evidence type="ECO:0000313" key="10">
    <source>
        <dbReference type="EMBL" id="NMW31938.1"/>
    </source>
</evidence>
<dbReference type="Pfam" id="PF02518">
    <property type="entry name" value="HATPase_c"/>
    <property type="match status" value="1"/>
</dbReference>
<gene>
    <name evidence="10" type="ORF">HKD42_07690</name>
</gene>
<dbReference type="Gene3D" id="3.40.50.2300">
    <property type="match status" value="1"/>
</dbReference>
<evidence type="ECO:0000259" key="8">
    <source>
        <dbReference type="PROSITE" id="PS50109"/>
    </source>
</evidence>
<dbReference type="InterPro" id="IPR005467">
    <property type="entry name" value="His_kinase_dom"/>
</dbReference>
<dbReference type="InterPro" id="IPR011006">
    <property type="entry name" value="CheY-like_superfamily"/>
</dbReference>
<protein>
    <recommendedName>
        <fullName evidence="2">histidine kinase</fullName>
        <ecNumber evidence="2">2.7.13.3</ecNumber>
    </recommendedName>
</protein>
<evidence type="ECO:0000256" key="1">
    <source>
        <dbReference type="ARBA" id="ARBA00000085"/>
    </source>
</evidence>